<feature type="transmembrane region" description="Helical" evidence="1">
    <location>
        <begin position="115"/>
        <end position="135"/>
    </location>
</feature>
<accession>A0ABZ0ZP25</accession>
<name>A0ABZ0ZP25_9ACTN</name>
<gene>
    <name evidence="2" type="ORF">SHK19_19125</name>
</gene>
<keyword evidence="1" id="KW-0472">Membrane</keyword>
<feature type="transmembrane region" description="Helical" evidence="1">
    <location>
        <begin position="83"/>
        <end position="103"/>
    </location>
</feature>
<keyword evidence="3" id="KW-1185">Reference proteome</keyword>
<evidence type="ECO:0000256" key="1">
    <source>
        <dbReference type="SAM" id="Phobius"/>
    </source>
</evidence>
<proteinExistence type="predicted"/>
<dbReference type="Proteomes" id="UP001327225">
    <property type="component" value="Chromosome"/>
</dbReference>
<dbReference type="EMBL" id="CP141059">
    <property type="protein sequence ID" value="WQQ26064.1"/>
    <property type="molecule type" value="Genomic_DNA"/>
</dbReference>
<evidence type="ECO:0000313" key="3">
    <source>
        <dbReference type="Proteomes" id="UP001327225"/>
    </source>
</evidence>
<evidence type="ECO:0000313" key="2">
    <source>
        <dbReference type="EMBL" id="WQQ26064.1"/>
    </source>
</evidence>
<dbReference type="RefSeq" id="WP_322454813.1">
    <property type="nucleotide sequence ID" value="NZ_CP141059.1"/>
</dbReference>
<sequence length="144" mass="13815">MVRVGGLLGSAAAGVCWLIALFLPWTAHGTLSATSLLDAVELVRRGAVDAVVPSGAAVVLLVPALAGIVVIGVVGFSGRAATAVRVGALAVGSIGSIALVLRLSGTDPGAAGPGAWVALVGVLFAAQALGFAIYATGAGQSSSA</sequence>
<reference evidence="3" key="1">
    <citation type="submission" date="2023-12" db="EMBL/GenBank/DDBJ databases">
        <title>Novel species in genus Nocardioides.</title>
        <authorList>
            <person name="Zhou H."/>
        </authorList>
    </citation>
    <scope>NUCLEOTIDE SEQUENCE [LARGE SCALE GENOMIC DNA]</scope>
    <source>
        <strain evidence="3">HM61</strain>
    </source>
</reference>
<keyword evidence="1" id="KW-0812">Transmembrane</keyword>
<keyword evidence="1" id="KW-1133">Transmembrane helix</keyword>
<protein>
    <submittedName>
        <fullName evidence="2">Uncharacterized protein</fullName>
    </submittedName>
</protein>
<feature type="transmembrane region" description="Helical" evidence="1">
    <location>
        <begin position="56"/>
        <end position="76"/>
    </location>
</feature>
<organism evidence="2 3">
    <name type="scientific">Nocardioides bizhenqiangii</name>
    <dbReference type="NCBI Taxonomy" id="3095076"/>
    <lineage>
        <taxon>Bacteria</taxon>
        <taxon>Bacillati</taxon>
        <taxon>Actinomycetota</taxon>
        <taxon>Actinomycetes</taxon>
        <taxon>Propionibacteriales</taxon>
        <taxon>Nocardioidaceae</taxon>
        <taxon>Nocardioides</taxon>
    </lineage>
</organism>